<sequence>MSDSRAIRQASCLCGGTKFTVKGDPFLYVLCHCLNCKKASGSAFLANAWFKEEDVEIVSSEHLGTYIDSATKSGASLTRSFCTKCGSTMFIRPDKRNLKKGGDIYIIPAPLVDGFKAWIPHREMFPEEKCPFVKDLVVEPKAKSKL</sequence>
<dbReference type="SUPFAM" id="SSF51316">
    <property type="entry name" value="Mss4-like"/>
    <property type="match status" value="1"/>
</dbReference>
<dbReference type="Pfam" id="PF04828">
    <property type="entry name" value="GFA"/>
    <property type="match status" value="1"/>
</dbReference>
<evidence type="ECO:0000259" key="5">
    <source>
        <dbReference type="PROSITE" id="PS51891"/>
    </source>
</evidence>
<evidence type="ECO:0000256" key="2">
    <source>
        <dbReference type="ARBA" id="ARBA00022723"/>
    </source>
</evidence>
<evidence type="ECO:0000256" key="4">
    <source>
        <dbReference type="ARBA" id="ARBA00023239"/>
    </source>
</evidence>
<dbReference type="Proteomes" id="UP001498398">
    <property type="component" value="Unassembled WGS sequence"/>
</dbReference>
<keyword evidence="4" id="KW-0456">Lyase</keyword>
<name>A0ABR1JV87_9AGAR</name>
<evidence type="ECO:0000256" key="1">
    <source>
        <dbReference type="ARBA" id="ARBA00005495"/>
    </source>
</evidence>
<dbReference type="PANTHER" id="PTHR33337">
    <property type="entry name" value="GFA DOMAIN-CONTAINING PROTEIN"/>
    <property type="match status" value="1"/>
</dbReference>
<comment type="similarity">
    <text evidence="1">Belongs to the Gfa family.</text>
</comment>
<dbReference type="Gene3D" id="3.90.1590.10">
    <property type="entry name" value="glutathione-dependent formaldehyde- activating enzyme (gfa)"/>
    <property type="match status" value="1"/>
</dbReference>
<protein>
    <recommendedName>
        <fullName evidence="5">CENP-V/GFA domain-containing protein</fullName>
    </recommendedName>
</protein>
<evidence type="ECO:0000313" key="7">
    <source>
        <dbReference type="Proteomes" id="UP001498398"/>
    </source>
</evidence>
<organism evidence="6 7">
    <name type="scientific">Marasmiellus scandens</name>
    <dbReference type="NCBI Taxonomy" id="2682957"/>
    <lineage>
        <taxon>Eukaryota</taxon>
        <taxon>Fungi</taxon>
        <taxon>Dikarya</taxon>
        <taxon>Basidiomycota</taxon>
        <taxon>Agaricomycotina</taxon>
        <taxon>Agaricomycetes</taxon>
        <taxon>Agaricomycetidae</taxon>
        <taxon>Agaricales</taxon>
        <taxon>Marasmiineae</taxon>
        <taxon>Omphalotaceae</taxon>
        <taxon>Marasmiellus</taxon>
    </lineage>
</organism>
<dbReference type="InterPro" id="IPR011057">
    <property type="entry name" value="Mss4-like_sf"/>
</dbReference>
<keyword evidence="7" id="KW-1185">Reference proteome</keyword>
<evidence type="ECO:0000313" key="6">
    <source>
        <dbReference type="EMBL" id="KAK7466321.1"/>
    </source>
</evidence>
<reference evidence="6 7" key="1">
    <citation type="submission" date="2024-01" db="EMBL/GenBank/DDBJ databases">
        <title>A draft genome for the cacao thread blight pathogen Marasmiellus scandens.</title>
        <authorList>
            <person name="Baruah I.K."/>
            <person name="Leung J."/>
            <person name="Bukari Y."/>
            <person name="Amoako-Attah I."/>
            <person name="Meinhardt L.W."/>
            <person name="Bailey B.A."/>
            <person name="Cohen S.P."/>
        </authorList>
    </citation>
    <scope>NUCLEOTIDE SEQUENCE [LARGE SCALE GENOMIC DNA]</scope>
    <source>
        <strain evidence="6 7">GH-19</strain>
    </source>
</reference>
<comment type="caution">
    <text evidence="6">The sequence shown here is derived from an EMBL/GenBank/DDBJ whole genome shotgun (WGS) entry which is preliminary data.</text>
</comment>
<dbReference type="PANTHER" id="PTHR33337:SF40">
    <property type="entry name" value="CENP-V_GFA DOMAIN-CONTAINING PROTEIN-RELATED"/>
    <property type="match status" value="1"/>
</dbReference>
<accession>A0ABR1JV87</accession>
<dbReference type="EMBL" id="JBANRG010000005">
    <property type="protein sequence ID" value="KAK7466321.1"/>
    <property type="molecule type" value="Genomic_DNA"/>
</dbReference>
<evidence type="ECO:0000256" key="3">
    <source>
        <dbReference type="ARBA" id="ARBA00022833"/>
    </source>
</evidence>
<feature type="domain" description="CENP-V/GFA" evidence="5">
    <location>
        <begin position="8"/>
        <end position="119"/>
    </location>
</feature>
<gene>
    <name evidence="6" type="ORF">VKT23_005048</name>
</gene>
<dbReference type="InterPro" id="IPR006913">
    <property type="entry name" value="CENP-V/GFA"/>
</dbReference>
<proteinExistence type="inferred from homology"/>
<keyword evidence="3" id="KW-0862">Zinc</keyword>
<dbReference type="PROSITE" id="PS51891">
    <property type="entry name" value="CENP_V_GFA"/>
    <property type="match status" value="1"/>
</dbReference>
<keyword evidence="2" id="KW-0479">Metal-binding</keyword>